<comment type="similarity">
    <text evidence="2">Belongs to the ABC transporter superfamily.</text>
</comment>
<dbReference type="Pfam" id="PF08352">
    <property type="entry name" value="oligo_HPY"/>
    <property type="match status" value="1"/>
</dbReference>
<dbReference type="PROSITE" id="PS00211">
    <property type="entry name" value="ABC_TRANSPORTER_1"/>
    <property type="match status" value="1"/>
</dbReference>
<accession>A0A8J3E6K9</accession>
<dbReference type="InterPro" id="IPR003439">
    <property type="entry name" value="ABC_transporter-like_ATP-bd"/>
</dbReference>
<proteinExistence type="inferred from homology"/>
<dbReference type="PROSITE" id="PS50893">
    <property type="entry name" value="ABC_TRANSPORTER_2"/>
    <property type="match status" value="1"/>
</dbReference>
<dbReference type="GO" id="GO:0005886">
    <property type="term" value="C:plasma membrane"/>
    <property type="evidence" value="ECO:0007669"/>
    <property type="project" value="UniProtKB-SubCell"/>
</dbReference>
<dbReference type="SMART" id="SM00382">
    <property type="entry name" value="AAA"/>
    <property type="match status" value="1"/>
</dbReference>
<reference evidence="9" key="2">
    <citation type="submission" date="2020-09" db="EMBL/GenBank/DDBJ databases">
        <authorList>
            <person name="Sun Q."/>
            <person name="Zhou Y."/>
        </authorList>
    </citation>
    <scope>NUCLEOTIDE SEQUENCE</scope>
    <source>
        <strain evidence="9">CGMCC 1.15725</strain>
    </source>
</reference>
<reference evidence="9" key="1">
    <citation type="journal article" date="2014" name="Int. J. Syst. Evol. Microbiol.">
        <title>Complete genome sequence of Corynebacterium casei LMG S-19264T (=DSM 44701T), isolated from a smear-ripened cheese.</title>
        <authorList>
            <consortium name="US DOE Joint Genome Institute (JGI-PGF)"/>
            <person name="Walter F."/>
            <person name="Albersmeier A."/>
            <person name="Kalinowski J."/>
            <person name="Ruckert C."/>
        </authorList>
    </citation>
    <scope>NUCLEOTIDE SEQUENCE</scope>
    <source>
        <strain evidence="9">CGMCC 1.15725</strain>
    </source>
</reference>
<dbReference type="GO" id="GO:0005524">
    <property type="term" value="F:ATP binding"/>
    <property type="evidence" value="ECO:0007669"/>
    <property type="project" value="UniProtKB-KW"/>
</dbReference>
<dbReference type="Proteomes" id="UP000646365">
    <property type="component" value="Unassembled WGS sequence"/>
</dbReference>
<evidence type="ECO:0000313" key="9">
    <source>
        <dbReference type="EMBL" id="GGF45638.1"/>
    </source>
</evidence>
<feature type="domain" description="ABC transporter" evidence="8">
    <location>
        <begin position="19"/>
        <end position="268"/>
    </location>
</feature>
<evidence type="ECO:0000256" key="6">
    <source>
        <dbReference type="ARBA" id="ARBA00022840"/>
    </source>
</evidence>
<dbReference type="CDD" id="cd03257">
    <property type="entry name" value="ABC_NikE_OppD_transporters"/>
    <property type="match status" value="1"/>
</dbReference>
<keyword evidence="3" id="KW-0813">Transport</keyword>
<dbReference type="PANTHER" id="PTHR43297">
    <property type="entry name" value="OLIGOPEPTIDE TRANSPORT ATP-BINDING PROTEIN APPD"/>
    <property type="match status" value="1"/>
</dbReference>
<dbReference type="Pfam" id="PF00005">
    <property type="entry name" value="ABC_tran"/>
    <property type="match status" value="1"/>
</dbReference>
<dbReference type="InterPro" id="IPR003593">
    <property type="entry name" value="AAA+_ATPase"/>
</dbReference>
<dbReference type="InterPro" id="IPR013563">
    <property type="entry name" value="Oligopep_ABC_C"/>
</dbReference>
<keyword evidence="4" id="KW-1003">Cell membrane</keyword>
<organism evidence="9 10">
    <name type="scientific">Aliidongia dinghuensis</name>
    <dbReference type="NCBI Taxonomy" id="1867774"/>
    <lineage>
        <taxon>Bacteria</taxon>
        <taxon>Pseudomonadati</taxon>
        <taxon>Pseudomonadota</taxon>
        <taxon>Alphaproteobacteria</taxon>
        <taxon>Rhodospirillales</taxon>
        <taxon>Dongiaceae</taxon>
        <taxon>Aliidongia</taxon>
    </lineage>
</organism>
<comment type="subcellular location">
    <subcellularLocation>
        <location evidence="1">Cell inner membrane</location>
        <topology evidence="1">Peripheral membrane protein</topology>
    </subcellularLocation>
</comment>
<evidence type="ECO:0000259" key="8">
    <source>
        <dbReference type="PROSITE" id="PS50893"/>
    </source>
</evidence>
<dbReference type="GO" id="GO:0016887">
    <property type="term" value="F:ATP hydrolysis activity"/>
    <property type="evidence" value="ECO:0007669"/>
    <property type="project" value="InterPro"/>
</dbReference>
<evidence type="ECO:0000256" key="2">
    <source>
        <dbReference type="ARBA" id="ARBA00005417"/>
    </source>
</evidence>
<evidence type="ECO:0000256" key="1">
    <source>
        <dbReference type="ARBA" id="ARBA00004417"/>
    </source>
</evidence>
<dbReference type="NCBIfam" id="TIGR01727">
    <property type="entry name" value="oligo_HPY"/>
    <property type="match status" value="1"/>
</dbReference>
<protein>
    <submittedName>
        <fullName evidence="9">ABC transporter ATP-binding protein</fullName>
    </submittedName>
</protein>
<dbReference type="InterPro" id="IPR050388">
    <property type="entry name" value="ABC_Ni/Peptide_Import"/>
</dbReference>
<dbReference type="RefSeq" id="WP_189051884.1">
    <property type="nucleotide sequence ID" value="NZ_BMJQ01000022.1"/>
</dbReference>
<evidence type="ECO:0000256" key="5">
    <source>
        <dbReference type="ARBA" id="ARBA00022741"/>
    </source>
</evidence>
<dbReference type="SUPFAM" id="SSF52540">
    <property type="entry name" value="P-loop containing nucleoside triphosphate hydrolases"/>
    <property type="match status" value="1"/>
</dbReference>
<name>A0A8J3E6K9_9PROT</name>
<dbReference type="Gene3D" id="3.40.50.300">
    <property type="entry name" value="P-loop containing nucleotide triphosphate hydrolases"/>
    <property type="match status" value="1"/>
</dbReference>
<comment type="caution">
    <text evidence="9">The sequence shown here is derived from an EMBL/GenBank/DDBJ whole genome shotgun (WGS) entry which is preliminary data.</text>
</comment>
<gene>
    <name evidence="9" type="ORF">GCM10011611_60110</name>
</gene>
<sequence>MIVSQTQAEWKTGTDAPLLQVDNLETRFATPDGAVSAVNGVSFAVKRGETIGIVGESGSGKSQVLMSIMGLLPHNGRSTGSVKFDGHEILGLSRDELNKIRGTKMAMIFQDPMTALNPYLTIGRQLTEVLTFHQAMNTAMAREQAREILEQVHIPEPGKRLDQYPHELSGGMRQRVMIAMGMLCRPALLIADEPTTALDVTIQAEILDLLAEQQAVTGTSIILVTHDLGVVAGLCDRVMVMYGGRIVEQGPVREIFYDPQHPYTRALLMSMPRLDDDLTGDLPTIAGQPPNLAHMPPGCAFAPRCAFASERCLSAVPPLREIAPGRTKACTLDRLVA</sequence>
<dbReference type="EMBL" id="BMJQ01000022">
    <property type="protein sequence ID" value="GGF45638.1"/>
    <property type="molecule type" value="Genomic_DNA"/>
</dbReference>
<keyword evidence="10" id="KW-1185">Reference proteome</keyword>
<dbReference type="InterPro" id="IPR027417">
    <property type="entry name" value="P-loop_NTPase"/>
</dbReference>
<evidence type="ECO:0000256" key="7">
    <source>
        <dbReference type="ARBA" id="ARBA00023136"/>
    </source>
</evidence>
<dbReference type="FunFam" id="3.40.50.300:FF:000016">
    <property type="entry name" value="Oligopeptide ABC transporter ATP-binding component"/>
    <property type="match status" value="1"/>
</dbReference>
<dbReference type="GO" id="GO:0055085">
    <property type="term" value="P:transmembrane transport"/>
    <property type="evidence" value="ECO:0007669"/>
    <property type="project" value="UniProtKB-ARBA"/>
</dbReference>
<dbReference type="PANTHER" id="PTHR43297:SF7">
    <property type="entry name" value="D,D-DIPEPTIDE TRANSPORT ATP-BINDING PROTEIN DDPD-RELATED"/>
    <property type="match status" value="1"/>
</dbReference>
<keyword evidence="6 9" id="KW-0067">ATP-binding</keyword>
<dbReference type="InterPro" id="IPR017871">
    <property type="entry name" value="ABC_transporter-like_CS"/>
</dbReference>
<evidence type="ECO:0000256" key="3">
    <source>
        <dbReference type="ARBA" id="ARBA00022448"/>
    </source>
</evidence>
<dbReference type="GO" id="GO:0015833">
    <property type="term" value="P:peptide transport"/>
    <property type="evidence" value="ECO:0007669"/>
    <property type="project" value="InterPro"/>
</dbReference>
<dbReference type="AlphaFoldDB" id="A0A8J3E6K9"/>
<evidence type="ECO:0000256" key="4">
    <source>
        <dbReference type="ARBA" id="ARBA00022475"/>
    </source>
</evidence>
<evidence type="ECO:0000313" key="10">
    <source>
        <dbReference type="Proteomes" id="UP000646365"/>
    </source>
</evidence>
<keyword evidence="7" id="KW-0472">Membrane</keyword>
<keyword evidence="5" id="KW-0547">Nucleotide-binding</keyword>